<proteinExistence type="predicted"/>
<evidence type="ECO:0000313" key="1">
    <source>
        <dbReference type="EMBL" id="SDJ20767.1"/>
    </source>
</evidence>
<reference evidence="2" key="1">
    <citation type="submission" date="2016-10" db="EMBL/GenBank/DDBJ databases">
        <authorList>
            <person name="Varghese N."/>
            <person name="Submissions S."/>
        </authorList>
    </citation>
    <scope>NUCLEOTIDE SEQUENCE [LARGE SCALE GENOMIC DNA]</scope>
    <source>
        <strain evidence="2">CGMCC 1.10783</strain>
    </source>
</reference>
<dbReference type="AlphaFoldDB" id="A0A1G8RUY3"/>
<dbReference type="EMBL" id="FNEI01000008">
    <property type="protein sequence ID" value="SDJ20767.1"/>
    <property type="molecule type" value="Genomic_DNA"/>
</dbReference>
<gene>
    <name evidence="1" type="ORF">SAMN05216555_10879</name>
</gene>
<dbReference type="RefSeq" id="WP_175453536.1">
    <property type="nucleotide sequence ID" value="NZ_FNEI01000008.1"/>
</dbReference>
<dbReference type="STRING" id="1045773.SAMN05216555_10879"/>
<organism evidence="1 2">
    <name type="scientific">Arthrobacter cupressi</name>
    <dbReference type="NCBI Taxonomy" id="1045773"/>
    <lineage>
        <taxon>Bacteria</taxon>
        <taxon>Bacillati</taxon>
        <taxon>Actinomycetota</taxon>
        <taxon>Actinomycetes</taxon>
        <taxon>Micrococcales</taxon>
        <taxon>Micrococcaceae</taxon>
        <taxon>Arthrobacter</taxon>
    </lineage>
</organism>
<keyword evidence="2" id="KW-1185">Reference proteome</keyword>
<name>A0A1G8RUY3_9MICC</name>
<dbReference type="PROSITE" id="PS51257">
    <property type="entry name" value="PROKAR_LIPOPROTEIN"/>
    <property type="match status" value="1"/>
</dbReference>
<dbReference type="Proteomes" id="UP000182130">
    <property type="component" value="Unassembled WGS sequence"/>
</dbReference>
<protein>
    <recommendedName>
        <fullName evidence="3">PknH-like extracellular domain-containing protein</fullName>
    </recommendedName>
</protein>
<evidence type="ECO:0008006" key="3">
    <source>
        <dbReference type="Google" id="ProtNLM"/>
    </source>
</evidence>
<accession>A0A1G8RUY3</accession>
<evidence type="ECO:0000313" key="2">
    <source>
        <dbReference type="Proteomes" id="UP000182130"/>
    </source>
</evidence>
<sequence length="247" mass="24914">MYNAPRIVLAVSAAVVLSVSACAAPAPAPSSATVQSKTPSPTPTPTPTVAFKKYTNAELAELFESIDNAEGAPFVAMPEDQLLQGVDAAKSMISSMKVTPAACGGAALAGSFQAVQGASMAVAVARPSGSASPVQTVSLVSGLDQAKLSAIYARNKEQAKTCRHMVIEVAGQKAESSMTEVPVATATPGTFAVKATSTVGTVVTTQIMVTALKGGVVITSNYVSAGNVALETKQAAETLDDIAALIK</sequence>